<organism evidence="2">
    <name type="scientific">Homalodisca liturata</name>
    <dbReference type="NCBI Taxonomy" id="320908"/>
    <lineage>
        <taxon>Eukaryota</taxon>
        <taxon>Metazoa</taxon>
        <taxon>Ecdysozoa</taxon>
        <taxon>Arthropoda</taxon>
        <taxon>Hexapoda</taxon>
        <taxon>Insecta</taxon>
        <taxon>Pterygota</taxon>
        <taxon>Neoptera</taxon>
        <taxon>Paraneoptera</taxon>
        <taxon>Hemiptera</taxon>
        <taxon>Auchenorrhyncha</taxon>
        <taxon>Membracoidea</taxon>
        <taxon>Cicadellidae</taxon>
        <taxon>Cicadellinae</taxon>
        <taxon>Proconiini</taxon>
        <taxon>Homalodisca</taxon>
    </lineage>
</organism>
<feature type="non-terminal residue" evidence="2">
    <location>
        <position position="1"/>
    </location>
</feature>
<dbReference type="AlphaFoldDB" id="A0A1B6ILP8"/>
<gene>
    <name evidence="2" type="ORF">g.50446</name>
</gene>
<feature type="region of interest" description="Disordered" evidence="1">
    <location>
        <begin position="178"/>
        <end position="197"/>
    </location>
</feature>
<evidence type="ECO:0000313" key="2">
    <source>
        <dbReference type="EMBL" id="JAS87857.1"/>
    </source>
</evidence>
<sequence length="197" mass="21923">FRPGDDKDNRSNSLLENKNRLSGQQQSVKQCSGNVEESRSPLLLTAYESELEEESPAERRFRINKILIANGFKVPTNENSHHNKTTHGNSSLPENGNTIGSVFLSELDKFSLEKVSLEPPESNVFLSTNSVNNTLDKLLDEIEKELEDFNNTYGYLRPTTTGNNQGLTEGAVAGSQHFNINRTVADPNQRTLSRAEA</sequence>
<reference evidence="2" key="1">
    <citation type="submission" date="2015-11" db="EMBL/GenBank/DDBJ databases">
        <title>De novo transcriptome assembly of four potential Pierce s Disease insect vectors from Arizona vineyards.</title>
        <authorList>
            <person name="Tassone E.E."/>
        </authorList>
    </citation>
    <scope>NUCLEOTIDE SEQUENCE</scope>
</reference>
<protein>
    <submittedName>
        <fullName evidence="2">Uncharacterized protein</fullName>
    </submittedName>
</protein>
<dbReference type="EMBL" id="GECU01019849">
    <property type="protein sequence ID" value="JAS87857.1"/>
    <property type="molecule type" value="Transcribed_RNA"/>
</dbReference>
<proteinExistence type="predicted"/>
<evidence type="ECO:0000256" key="1">
    <source>
        <dbReference type="SAM" id="MobiDB-lite"/>
    </source>
</evidence>
<feature type="compositionally biased region" description="Basic and acidic residues" evidence="1">
    <location>
        <begin position="1"/>
        <end position="10"/>
    </location>
</feature>
<name>A0A1B6ILP8_9HEMI</name>
<feature type="non-terminal residue" evidence="2">
    <location>
        <position position="197"/>
    </location>
</feature>
<feature type="compositionally biased region" description="Polar residues" evidence="1">
    <location>
        <begin position="11"/>
        <end position="35"/>
    </location>
</feature>
<feature type="region of interest" description="Disordered" evidence="1">
    <location>
        <begin position="1"/>
        <end position="39"/>
    </location>
</feature>
<accession>A0A1B6ILP8</accession>